<accession>A0ABT8R8I7</accession>
<protein>
    <submittedName>
        <fullName evidence="5">TonB-dependent receptor plug domain-containing protein</fullName>
    </submittedName>
</protein>
<keyword evidence="6" id="KW-1185">Reference proteome</keyword>
<keyword evidence="2 3" id="KW-0472">Membrane</keyword>
<dbReference type="PANTHER" id="PTHR30069">
    <property type="entry name" value="TONB-DEPENDENT OUTER MEMBRANE RECEPTOR"/>
    <property type="match status" value="1"/>
</dbReference>
<evidence type="ECO:0000256" key="1">
    <source>
        <dbReference type="ARBA" id="ARBA00022729"/>
    </source>
</evidence>
<sequence>MENKHKKIYQITGLSLLVLVLSSFIMISGNNEPLVKRIEQYLQKLRTDYSAEKLYLHLDKPYYSAGETIWLKAYLQDASQTKPVAGSQVIYVDLINASGKPAQRVVLKAEGGKAASSITLPDSLASGKYRLTAYTNWMRNFGEENFFHQEIQIWNPADQVKEETTKATAQQTVDLQFFPEGGDLVTGLASKVAFKAINPQGQGVALQGTLYDQDGSKVQAVKSAHLGMGAFELTPEQGKRYFLKVPFSNGTVIDYPLPATKAQGYILAVDEVSDKNQIRIHVQTNVPNAKSLLLTGISQNQLLYTESINWQGNQLAVNIPKDKFPTGIVRFTISEPSGEPLAERLAFVNHQDQLQLAINTNQQTYGTREKVTMVITAKNTKGQPVATDFSLAVTDDELVSPAVNTPGIVSHLLLTSDLKGYVEEPNYYFTDVSAEKQQALRYLMMTQGWRRFGWQQMLDGQLPQLSFAKETDLTIRGKLLTKKGKPVANGEVILYLKDQHQTFIVEETNEQGEFAFEGFNFSDTVSLVIQGTDARGRRDQVEVVMDEKNYIPAQPQIPVPGADMLLASTSKEYITASSQQINSIDESQSLTLGDIVLKDIVVESKARIEEPFRLHNQADVVLRGNQLPVPPSGNILEVLQGRVAGLQIQRRGFNDFRATIRGQGQPLYLIDGVPVDASAMGAISAFDVDRIEVIKNAAGSAIYGGRASGGVIAVYTKRGGDTYEEIDETGKKFIIIHRAGGFAKTRQFYSPRYDGTADTKLPDLRTTLYWNPIVKTDANGKALISFYTADRTTKYRAILEGVSPEGTPGRSEFVFGVTDTGQASGK</sequence>
<dbReference type="Gene3D" id="2.170.130.10">
    <property type="entry name" value="TonB-dependent receptor, plug domain"/>
    <property type="match status" value="1"/>
</dbReference>
<keyword evidence="3" id="KW-1133">Transmembrane helix</keyword>
<dbReference type="SUPFAM" id="SSF56935">
    <property type="entry name" value="Porins"/>
    <property type="match status" value="1"/>
</dbReference>
<keyword evidence="2" id="KW-0998">Cell outer membrane</keyword>
<dbReference type="Proteomes" id="UP001168528">
    <property type="component" value="Unassembled WGS sequence"/>
</dbReference>
<reference evidence="5" key="1">
    <citation type="submission" date="2023-07" db="EMBL/GenBank/DDBJ databases">
        <title>The genome sequence of Rhodocytophaga aerolata KACC 12507.</title>
        <authorList>
            <person name="Zhang X."/>
        </authorList>
    </citation>
    <scope>NUCLEOTIDE SEQUENCE</scope>
    <source>
        <strain evidence="5">KACC 12507</strain>
    </source>
</reference>
<evidence type="ECO:0000256" key="3">
    <source>
        <dbReference type="SAM" id="Phobius"/>
    </source>
</evidence>
<gene>
    <name evidence="5" type="ORF">Q0590_19205</name>
</gene>
<dbReference type="InterPro" id="IPR037066">
    <property type="entry name" value="Plug_dom_sf"/>
</dbReference>
<dbReference type="EMBL" id="JAUKPO010000011">
    <property type="protein sequence ID" value="MDO1448412.1"/>
    <property type="molecule type" value="Genomic_DNA"/>
</dbReference>
<dbReference type="PROSITE" id="PS52016">
    <property type="entry name" value="TONB_DEPENDENT_REC_3"/>
    <property type="match status" value="1"/>
</dbReference>
<organism evidence="5 6">
    <name type="scientific">Rhodocytophaga aerolata</name>
    <dbReference type="NCBI Taxonomy" id="455078"/>
    <lineage>
        <taxon>Bacteria</taxon>
        <taxon>Pseudomonadati</taxon>
        <taxon>Bacteroidota</taxon>
        <taxon>Cytophagia</taxon>
        <taxon>Cytophagales</taxon>
        <taxon>Rhodocytophagaceae</taxon>
        <taxon>Rhodocytophaga</taxon>
    </lineage>
</organism>
<dbReference type="InterPro" id="IPR039426">
    <property type="entry name" value="TonB-dep_rcpt-like"/>
</dbReference>
<evidence type="ECO:0000256" key="2">
    <source>
        <dbReference type="PROSITE-ProRule" id="PRU01360"/>
    </source>
</evidence>
<feature type="domain" description="TonB-dependent receptor plug" evidence="4">
    <location>
        <begin position="621"/>
        <end position="711"/>
    </location>
</feature>
<keyword evidence="1" id="KW-0732">Signal</keyword>
<dbReference type="Pfam" id="PF07715">
    <property type="entry name" value="Plug"/>
    <property type="match status" value="1"/>
</dbReference>
<dbReference type="Gene3D" id="2.60.40.1930">
    <property type="match status" value="1"/>
</dbReference>
<dbReference type="PANTHER" id="PTHR30069:SF29">
    <property type="entry name" value="HEMOGLOBIN AND HEMOGLOBIN-HAPTOGLOBIN-BINDING PROTEIN 1-RELATED"/>
    <property type="match status" value="1"/>
</dbReference>
<comment type="similarity">
    <text evidence="2">Belongs to the TonB-dependent receptor family.</text>
</comment>
<keyword evidence="5" id="KW-0675">Receptor</keyword>
<evidence type="ECO:0000313" key="6">
    <source>
        <dbReference type="Proteomes" id="UP001168528"/>
    </source>
</evidence>
<comment type="subcellular location">
    <subcellularLocation>
        <location evidence="2">Cell outer membrane</location>
        <topology evidence="2">Multi-pass membrane protein</topology>
    </subcellularLocation>
</comment>
<name>A0ABT8R8I7_9BACT</name>
<dbReference type="InterPro" id="IPR012910">
    <property type="entry name" value="Plug_dom"/>
</dbReference>
<proteinExistence type="inferred from homology"/>
<keyword evidence="2" id="KW-1134">Transmembrane beta strand</keyword>
<dbReference type="RefSeq" id="WP_302039212.1">
    <property type="nucleotide sequence ID" value="NZ_JAUKPO010000011.1"/>
</dbReference>
<comment type="caution">
    <text evidence="5">The sequence shown here is derived from an EMBL/GenBank/DDBJ whole genome shotgun (WGS) entry which is preliminary data.</text>
</comment>
<feature type="transmembrane region" description="Helical" evidence="3">
    <location>
        <begin position="7"/>
        <end position="27"/>
    </location>
</feature>
<evidence type="ECO:0000259" key="4">
    <source>
        <dbReference type="Pfam" id="PF07715"/>
    </source>
</evidence>
<keyword evidence="2 3" id="KW-0812">Transmembrane</keyword>
<keyword evidence="2" id="KW-0813">Transport</keyword>
<evidence type="ECO:0000313" key="5">
    <source>
        <dbReference type="EMBL" id="MDO1448412.1"/>
    </source>
</evidence>